<accession>M1V649</accession>
<dbReference type="STRING" id="280699.M1V649"/>
<evidence type="ECO:0000256" key="4">
    <source>
        <dbReference type="ARBA" id="ARBA00023128"/>
    </source>
</evidence>
<dbReference type="GeneID" id="16996102"/>
<keyword evidence="2 7" id="KW-0812">Transmembrane</keyword>
<gene>
    <name evidence="8" type="ORF">CYME_CMP169C</name>
</gene>
<dbReference type="RefSeq" id="XP_005537836.1">
    <property type="nucleotide sequence ID" value="XM_005537779.1"/>
</dbReference>
<comment type="subcellular location">
    <subcellularLocation>
        <location evidence="1">Mitochondrion membrane</location>
        <topology evidence="1">Multi-pass membrane protein</topology>
    </subcellularLocation>
</comment>
<evidence type="ECO:0000313" key="8">
    <source>
        <dbReference type="EMBL" id="BAM81800.1"/>
    </source>
</evidence>
<evidence type="ECO:0000256" key="7">
    <source>
        <dbReference type="SAM" id="Phobius"/>
    </source>
</evidence>
<dbReference type="EMBL" id="AP006498">
    <property type="protein sequence ID" value="BAM81800.1"/>
    <property type="molecule type" value="Genomic_DNA"/>
</dbReference>
<dbReference type="KEGG" id="cme:CYME_CMP169C"/>
<evidence type="ECO:0000256" key="6">
    <source>
        <dbReference type="SAM" id="MobiDB-lite"/>
    </source>
</evidence>
<reference evidence="8 9" key="1">
    <citation type="journal article" date="2004" name="Nature">
        <title>Genome sequence of the ultrasmall unicellular red alga Cyanidioschyzon merolae 10D.</title>
        <authorList>
            <person name="Matsuzaki M."/>
            <person name="Misumi O."/>
            <person name="Shin-i T."/>
            <person name="Maruyama S."/>
            <person name="Takahara M."/>
            <person name="Miyagishima S."/>
            <person name="Mori T."/>
            <person name="Nishida K."/>
            <person name="Yagisawa F."/>
            <person name="Nishida K."/>
            <person name="Yoshida Y."/>
            <person name="Nishimura Y."/>
            <person name="Nakao S."/>
            <person name="Kobayashi T."/>
            <person name="Momoyama Y."/>
            <person name="Higashiyama T."/>
            <person name="Minoda A."/>
            <person name="Sano M."/>
            <person name="Nomoto H."/>
            <person name="Oishi K."/>
            <person name="Hayashi H."/>
            <person name="Ohta F."/>
            <person name="Nishizaka S."/>
            <person name="Haga S."/>
            <person name="Miura S."/>
            <person name="Morishita T."/>
            <person name="Kabeya Y."/>
            <person name="Terasawa K."/>
            <person name="Suzuki Y."/>
            <person name="Ishii Y."/>
            <person name="Asakawa S."/>
            <person name="Takano H."/>
            <person name="Ohta N."/>
            <person name="Kuroiwa H."/>
            <person name="Tanaka K."/>
            <person name="Shimizu N."/>
            <person name="Sugano S."/>
            <person name="Sato N."/>
            <person name="Nozaki H."/>
            <person name="Ogasawara N."/>
            <person name="Kohara Y."/>
            <person name="Kuroiwa T."/>
        </authorList>
    </citation>
    <scope>NUCLEOTIDE SEQUENCE [LARGE SCALE GENOMIC DNA]</scope>
    <source>
        <strain evidence="8 9">10D</strain>
    </source>
</reference>
<name>M1V649_CYAM1</name>
<dbReference type="PANTHER" id="PTHR28234">
    <property type="entry name" value="NUCLEAR CONTROL OF ATPASE PROTEIN 2"/>
    <property type="match status" value="1"/>
</dbReference>
<evidence type="ECO:0000256" key="1">
    <source>
        <dbReference type="ARBA" id="ARBA00004225"/>
    </source>
</evidence>
<feature type="transmembrane region" description="Helical" evidence="7">
    <location>
        <begin position="463"/>
        <end position="484"/>
    </location>
</feature>
<feature type="region of interest" description="Disordered" evidence="6">
    <location>
        <begin position="82"/>
        <end position="110"/>
    </location>
</feature>
<evidence type="ECO:0000313" key="9">
    <source>
        <dbReference type="Proteomes" id="UP000007014"/>
    </source>
</evidence>
<dbReference type="InterPro" id="IPR013946">
    <property type="entry name" value="NCA2-like"/>
</dbReference>
<keyword evidence="3 7" id="KW-1133">Transmembrane helix</keyword>
<sequence length="688" mass="77799">MDFKDLVALRCELSVQSLTEVSAALRRVILSKSYYEYQVTRAPLRSFLNNGPLWIFQTLSGAGSLWVSNFYDTCRDLIASGTRPATGTSSSAAGGAPARASPTRASDKTEKKKARRLLELCQAAQPPGLRSLCELERARCQAAVHALGRLERALAVYLGRAQEELSRLRSLVEKDPQNSSELRALFLSCDELHHRTLTALEATDVDAIEEAVYAHLLVDSDVLADLDRWASIMKEDAERFITLLRDVPRRWNVYLTLEELSRIMPAAGRQSGKRRGLGFIERLQRVSLIYPSHFARNWIRYLCGTLTIFWSWTKISAHREHVMHIALSVRQVVRGFWDERIITPLTMIYREIFQSSYRTFMDPKAVQAEKETLKRMVVDFTREAYARLPDDQRQEAELLAANGDLTPVMKVYERQIRSPVVNMLAGDVIRALLIQVQKLKVDVEQEMVAVDSLVRSNELNLQIAAAVPGVLGCCLAVALLYRWFRRWWSSIRLTEVDRFGGGGYLWANAFAEKLPTRERARLLLRDIERYLVLTLSLRGPEAASARLQETPLLQKAQVLNGRAPASLASASPERVQRVSDRTLATFFPGGLAQGETGENLKSSENSVIFLSTACIAEYEDKGRILLTLDELEAMVTSRAGEFGISRGSQLETRLREDLLDLRSFALDAEQKLLTILRMRSTYPFLWDR</sequence>
<keyword evidence="5 7" id="KW-0472">Membrane</keyword>
<proteinExistence type="predicted"/>
<keyword evidence="4" id="KW-0496">Mitochondrion</keyword>
<dbReference type="eggNOG" id="ENOG502QQIS">
    <property type="taxonomic scope" value="Eukaryota"/>
</dbReference>
<keyword evidence="9" id="KW-1185">Reference proteome</keyword>
<dbReference type="Proteomes" id="UP000007014">
    <property type="component" value="Chromosome 16"/>
</dbReference>
<feature type="compositionally biased region" description="Low complexity" evidence="6">
    <location>
        <begin position="82"/>
        <end position="104"/>
    </location>
</feature>
<dbReference type="GO" id="GO:0005741">
    <property type="term" value="C:mitochondrial outer membrane"/>
    <property type="evidence" value="ECO:0007669"/>
    <property type="project" value="TreeGrafter"/>
</dbReference>
<dbReference type="OrthoDB" id="413313at2759"/>
<dbReference type="HOGENOM" id="CLU_400302_0_0_1"/>
<dbReference type="Pfam" id="PF08637">
    <property type="entry name" value="NCA2"/>
    <property type="match status" value="1"/>
</dbReference>
<evidence type="ECO:0000256" key="5">
    <source>
        <dbReference type="ARBA" id="ARBA00023136"/>
    </source>
</evidence>
<reference evidence="8 9" key="2">
    <citation type="journal article" date="2007" name="BMC Biol.">
        <title>A 100%-complete sequence reveals unusually simple genomic features in the hot-spring red alga Cyanidioschyzon merolae.</title>
        <authorList>
            <person name="Nozaki H."/>
            <person name="Takano H."/>
            <person name="Misumi O."/>
            <person name="Terasawa K."/>
            <person name="Matsuzaki M."/>
            <person name="Maruyama S."/>
            <person name="Nishida K."/>
            <person name="Yagisawa F."/>
            <person name="Yoshida Y."/>
            <person name="Fujiwara T."/>
            <person name="Takio S."/>
            <person name="Tamura K."/>
            <person name="Chung S.J."/>
            <person name="Nakamura S."/>
            <person name="Kuroiwa H."/>
            <person name="Tanaka K."/>
            <person name="Sato N."/>
            <person name="Kuroiwa T."/>
        </authorList>
    </citation>
    <scope>NUCLEOTIDE SEQUENCE [LARGE SCALE GENOMIC DNA]</scope>
    <source>
        <strain evidence="8 9">10D</strain>
    </source>
</reference>
<protein>
    <submittedName>
        <fullName evidence="8">Similar to expression regulator of ATP synthase Nca2p</fullName>
    </submittedName>
</protein>
<dbReference type="AlphaFoldDB" id="M1V649"/>
<organism evidence="8 9">
    <name type="scientific">Cyanidioschyzon merolae (strain NIES-3377 / 10D)</name>
    <name type="common">Unicellular red alga</name>
    <dbReference type="NCBI Taxonomy" id="280699"/>
    <lineage>
        <taxon>Eukaryota</taxon>
        <taxon>Rhodophyta</taxon>
        <taxon>Bangiophyceae</taxon>
        <taxon>Cyanidiales</taxon>
        <taxon>Cyanidiaceae</taxon>
        <taxon>Cyanidioschyzon</taxon>
    </lineage>
</organism>
<dbReference type="Gramene" id="CMP169CT">
    <property type="protein sequence ID" value="CMP169CT"/>
    <property type="gene ID" value="CMP169C"/>
</dbReference>
<evidence type="ECO:0000256" key="3">
    <source>
        <dbReference type="ARBA" id="ARBA00022989"/>
    </source>
</evidence>
<evidence type="ECO:0000256" key="2">
    <source>
        <dbReference type="ARBA" id="ARBA00022692"/>
    </source>
</evidence>
<dbReference type="PANTHER" id="PTHR28234:SF1">
    <property type="entry name" value="NUCLEAR CONTROL OF ATPASE PROTEIN 2"/>
    <property type="match status" value="1"/>
</dbReference>